<dbReference type="Gene3D" id="3.40.50.720">
    <property type="entry name" value="NAD(P)-binding Rossmann-like Domain"/>
    <property type="match status" value="1"/>
</dbReference>
<comment type="cofactor">
    <cofactor evidence="6">
        <name>Mg(2+)</name>
        <dbReference type="ChEBI" id="CHEBI:18420"/>
    </cofactor>
    <text evidence="6">Binds 1 Mg(2+) ion per monomer.</text>
</comment>
<dbReference type="InterPro" id="IPR029903">
    <property type="entry name" value="RmlD-like-bd"/>
</dbReference>
<comment type="function">
    <text evidence="6">Catalyzes the reduction of dTDP-6-deoxy-L-lyxo-4-hexulose to yield dTDP-L-rhamnose.</text>
</comment>
<evidence type="ECO:0000256" key="2">
    <source>
        <dbReference type="ARBA" id="ARBA00010944"/>
    </source>
</evidence>
<comment type="similarity">
    <text evidence="2 6">Belongs to the dTDP-4-dehydrorhamnose reductase family.</text>
</comment>
<dbReference type="GO" id="GO:0008831">
    <property type="term" value="F:dTDP-4-dehydrorhamnose reductase activity"/>
    <property type="evidence" value="ECO:0007669"/>
    <property type="project" value="UniProtKB-EC"/>
</dbReference>
<dbReference type="PANTHER" id="PTHR10491">
    <property type="entry name" value="DTDP-4-DEHYDRORHAMNOSE REDUCTASE"/>
    <property type="match status" value="1"/>
</dbReference>
<accession>A0ABW4M7F7</accession>
<evidence type="ECO:0000256" key="6">
    <source>
        <dbReference type="RuleBase" id="RU364082"/>
    </source>
</evidence>
<comment type="pathway">
    <text evidence="1 6">Carbohydrate biosynthesis; dTDP-L-rhamnose biosynthesis.</text>
</comment>
<dbReference type="EC" id="1.1.1.133" evidence="3 6"/>
<dbReference type="Pfam" id="PF04321">
    <property type="entry name" value="RmlD_sub_bind"/>
    <property type="match status" value="1"/>
</dbReference>
<dbReference type="CDD" id="cd05254">
    <property type="entry name" value="dTDP_HR_like_SDR_e"/>
    <property type="match status" value="1"/>
</dbReference>
<proteinExistence type="inferred from homology"/>
<comment type="catalytic activity">
    <reaction evidence="5 6">
        <text>dTDP-beta-L-rhamnose + NADP(+) = dTDP-4-dehydro-beta-L-rhamnose + NADPH + H(+)</text>
        <dbReference type="Rhea" id="RHEA:21796"/>
        <dbReference type="ChEBI" id="CHEBI:15378"/>
        <dbReference type="ChEBI" id="CHEBI:57510"/>
        <dbReference type="ChEBI" id="CHEBI:57783"/>
        <dbReference type="ChEBI" id="CHEBI:58349"/>
        <dbReference type="ChEBI" id="CHEBI:62830"/>
        <dbReference type="EC" id="1.1.1.133"/>
    </reaction>
</comment>
<name>A0ABW4M7F7_9HYPH</name>
<organism evidence="8 9">
    <name type="scientific">Rhizobium helianthi</name>
    <dbReference type="NCBI Taxonomy" id="1132695"/>
    <lineage>
        <taxon>Bacteria</taxon>
        <taxon>Pseudomonadati</taxon>
        <taxon>Pseudomonadota</taxon>
        <taxon>Alphaproteobacteria</taxon>
        <taxon>Hyphomicrobiales</taxon>
        <taxon>Rhizobiaceae</taxon>
        <taxon>Rhizobium/Agrobacterium group</taxon>
        <taxon>Rhizobium</taxon>
    </lineage>
</organism>
<comment type="caution">
    <text evidence="8">The sequence shown here is derived from an EMBL/GenBank/DDBJ whole genome shotgun (WGS) entry which is preliminary data.</text>
</comment>
<dbReference type="EMBL" id="JBHUEQ010000032">
    <property type="protein sequence ID" value="MFD1747280.1"/>
    <property type="molecule type" value="Genomic_DNA"/>
</dbReference>
<keyword evidence="9" id="KW-1185">Reference proteome</keyword>
<sequence length="302" mass="32629">MKALLFGKNGQVGAAINRAFPPSWDLISLDRREAPLDDLRGLREILASEKPDIIINAAAYTAVDKAEAEPELAGIINRDAPALMADFAQQTGAWLVHYSTDYVYDGRNPYAYVESDAPNPLSVYGRTKLEGDLAIAASDCRHLIFRVSWVYASGHRNFPQTILNLALERATLNVVGDQIGAPTDAKFIADVTVKAAQRIVDDPEADRLSGLYHLSPSGEIDRAGLARFIVGEAAAAGAKLALSADDIKAISTADYPQPAARPLNSRLDVSRLTNAFLVNAPDWREAMRAWIASAIGGSKRDT</sequence>
<evidence type="ECO:0000256" key="5">
    <source>
        <dbReference type="ARBA" id="ARBA00048200"/>
    </source>
</evidence>
<keyword evidence="6" id="KW-0521">NADP</keyword>
<dbReference type="RefSeq" id="WP_377404248.1">
    <property type="nucleotide sequence ID" value="NZ_JBHUEQ010000032.1"/>
</dbReference>
<feature type="domain" description="RmlD-like substrate binding" evidence="7">
    <location>
        <begin position="1"/>
        <end position="292"/>
    </location>
</feature>
<keyword evidence="6 8" id="KW-0560">Oxidoreductase</keyword>
<dbReference type="InterPro" id="IPR036291">
    <property type="entry name" value="NAD(P)-bd_dom_sf"/>
</dbReference>
<dbReference type="NCBIfam" id="TIGR01214">
    <property type="entry name" value="rmlD"/>
    <property type="match status" value="1"/>
</dbReference>
<dbReference type="Gene3D" id="3.90.25.10">
    <property type="entry name" value="UDP-galactose 4-epimerase, domain 1"/>
    <property type="match status" value="1"/>
</dbReference>
<reference evidence="9" key="1">
    <citation type="journal article" date="2019" name="Int. J. Syst. Evol. Microbiol.">
        <title>The Global Catalogue of Microorganisms (GCM) 10K type strain sequencing project: providing services to taxonomists for standard genome sequencing and annotation.</title>
        <authorList>
            <consortium name="The Broad Institute Genomics Platform"/>
            <consortium name="The Broad Institute Genome Sequencing Center for Infectious Disease"/>
            <person name="Wu L."/>
            <person name="Ma J."/>
        </authorList>
    </citation>
    <scope>NUCLEOTIDE SEQUENCE [LARGE SCALE GENOMIC DNA]</scope>
    <source>
        <strain evidence="9">CG52</strain>
    </source>
</reference>
<evidence type="ECO:0000313" key="9">
    <source>
        <dbReference type="Proteomes" id="UP001597322"/>
    </source>
</evidence>
<evidence type="ECO:0000256" key="4">
    <source>
        <dbReference type="ARBA" id="ARBA00017099"/>
    </source>
</evidence>
<protein>
    <recommendedName>
        <fullName evidence="4 6">dTDP-4-dehydrorhamnose reductase</fullName>
        <ecNumber evidence="3 6">1.1.1.133</ecNumber>
    </recommendedName>
</protein>
<dbReference type="PANTHER" id="PTHR10491:SF4">
    <property type="entry name" value="METHIONINE ADENOSYLTRANSFERASE 2 SUBUNIT BETA"/>
    <property type="match status" value="1"/>
</dbReference>
<gene>
    <name evidence="8" type="primary">rfbD</name>
    <name evidence="8" type="ORF">ACFSE1_17550</name>
</gene>
<evidence type="ECO:0000259" key="7">
    <source>
        <dbReference type="Pfam" id="PF04321"/>
    </source>
</evidence>
<dbReference type="InterPro" id="IPR005913">
    <property type="entry name" value="dTDP_dehydrorham_reduct"/>
</dbReference>
<dbReference type="SUPFAM" id="SSF51735">
    <property type="entry name" value="NAD(P)-binding Rossmann-fold domains"/>
    <property type="match status" value="1"/>
</dbReference>
<dbReference type="Proteomes" id="UP001597322">
    <property type="component" value="Unassembled WGS sequence"/>
</dbReference>
<evidence type="ECO:0000313" key="8">
    <source>
        <dbReference type="EMBL" id="MFD1747280.1"/>
    </source>
</evidence>
<evidence type="ECO:0000256" key="1">
    <source>
        <dbReference type="ARBA" id="ARBA00004781"/>
    </source>
</evidence>
<evidence type="ECO:0000256" key="3">
    <source>
        <dbReference type="ARBA" id="ARBA00012929"/>
    </source>
</evidence>